<feature type="compositionally biased region" description="Polar residues" evidence="5">
    <location>
        <begin position="159"/>
        <end position="174"/>
    </location>
</feature>
<comment type="function">
    <text evidence="4">Involved in spliceosome maturation and the first step of pre-mRNA splicing.</text>
</comment>
<reference evidence="7" key="1">
    <citation type="submission" date="2021-03" db="EMBL/GenBank/DDBJ databases">
        <authorList>
            <person name="Tagirdzhanova G."/>
        </authorList>
    </citation>
    <scope>NUCLEOTIDE SEQUENCE</scope>
</reference>
<dbReference type="Pfam" id="PF12656">
    <property type="entry name" value="G-patch_2"/>
    <property type="match status" value="1"/>
</dbReference>
<evidence type="ECO:0000313" key="8">
    <source>
        <dbReference type="Proteomes" id="UP000664521"/>
    </source>
</evidence>
<dbReference type="InterPro" id="IPR045166">
    <property type="entry name" value="Spp2-like"/>
</dbReference>
<keyword evidence="4" id="KW-0508">mRNA splicing</keyword>
<dbReference type="PANTHER" id="PTHR15818">
    <property type="entry name" value="G PATCH AND KOW-CONTAINING"/>
    <property type="match status" value="1"/>
</dbReference>
<protein>
    <recommendedName>
        <fullName evidence="4">Pre-mRNA-splicing factor</fullName>
    </recommendedName>
</protein>
<gene>
    <name evidence="7" type="ORF">HETSPECPRED_006184</name>
</gene>
<dbReference type="PANTHER" id="PTHR15818:SF2">
    <property type="entry name" value="G-PATCH DOMAIN AND KOW MOTIFS-CONTAINING PROTEIN"/>
    <property type="match status" value="1"/>
</dbReference>
<evidence type="ECO:0000313" key="7">
    <source>
        <dbReference type="EMBL" id="CAF9906440.1"/>
    </source>
</evidence>
<dbReference type="GO" id="GO:0000398">
    <property type="term" value="P:mRNA splicing, via spliceosome"/>
    <property type="evidence" value="ECO:0007669"/>
    <property type="project" value="UniProtKB-UniRule"/>
</dbReference>
<comment type="similarity">
    <text evidence="2 4">Belongs to the SPP2 family.</text>
</comment>
<comment type="caution">
    <text evidence="7">The sequence shown here is derived from an EMBL/GenBank/DDBJ whole genome shotgun (WGS) entry which is preliminary data.</text>
</comment>
<proteinExistence type="inferred from homology"/>
<dbReference type="AlphaFoldDB" id="A0A8H3I7R4"/>
<dbReference type="InterPro" id="IPR026822">
    <property type="entry name" value="Spp2/MOS2_G-patch"/>
</dbReference>
<keyword evidence="8" id="KW-1185">Reference proteome</keyword>
<accession>A0A8H3I7R4</accession>
<feature type="compositionally biased region" description="Low complexity" evidence="5">
    <location>
        <begin position="20"/>
        <end position="32"/>
    </location>
</feature>
<feature type="region of interest" description="Disordered" evidence="5">
    <location>
        <begin position="331"/>
        <end position="393"/>
    </location>
</feature>
<comment type="subcellular location">
    <subcellularLocation>
        <location evidence="1 4">Nucleus</location>
    </subcellularLocation>
</comment>
<evidence type="ECO:0000256" key="4">
    <source>
        <dbReference type="RuleBase" id="RU369096"/>
    </source>
</evidence>
<evidence type="ECO:0000256" key="3">
    <source>
        <dbReference type="ARBA" id="ARBA00023242"/>
    </source>
</evidence>
<evidence type="ECO:0000256" key="5">
    <source>
        <dbReference type="SAM" id="MobiDB-lite"/>
    </source>
</evidence>
<organism evidence="7 8">
    <name type="scientific">Heterodermia speciosa</name>
    <dbReference type="NCBI Taxonomy" id="116794"/>
    <lineage>
        <taxon>Eukaryota</taxon>
        <taxon>Fungi</taxon>
        <taxon>Dikarya</taxon>
        <taxon>Ascomycota</taxon>
        <taxon>Pezizomycotina</taxon>
        <taxon>Lecanoromycetes</taxon>
        <taxon>OSLEUM clade</taxon>
        <taxon>Lecanoromycetidae</taxon>
        <taxon>Caliciales</taxon>
        <taxon>Physciaceae</taxon>
        <taxon>Heterodermia</taxon>
    </lineage>
</organism>
<feature type="domain" description="Spp2/MOS2 G-patch" evidence="6">
    <location>
        <begin position="228"/>
        <end position="286"/>
    </location>
</feature>
<evidence type="ECO:0000259" key="6">
    <source>
        <dbReference type="Pfam" id="PF12656"/>
    </source>
</evidence>
<dbReference type="OrthoDB" id="5577072at2759"/>
<keyword evidence="4" id="KW-0507">mRNA processing</keyword>
<dbReference type="GO" id="GO:0005681">
    <property type="term" value="C:spliceosomal complex"/>
    <property type="evidence" value="ECO:0007669"/>
    <property type="project" value="UniProtKB-UniRule"/>
</dbReference>
<sequence>MPSAESLDLSDTRTAAASSLKPFSLSLSKAKPVSSNTKPVNPRKRPHSSLAEDDSETDDTFSKAQLVSAFDHSAGGAISLHDHDQKKGPLVIQAQKNLNWLEESHRRKGKNLLPPELQAARVREVQRIGSVGNDDVPPSFGLTLVRAKERNTKGDNGLPDSSSAQNTSLRTEQLQTEDGEAIDALLGNRGKSSTLILPSSGNNNERGDVWAQREHEDDAFQSDIASRPDPATLDDYAAVPVDEFGTAMLRGMGWKGPQAPDDKSGQVKKPRELVRRPALLGIGAKELPDGIEELGAWGKAAKVKRKTEKMYNPVLLKNSVTGEMITEEELKMRKENQKTEEQDVNERRDRSFELDTQKGQRKLEAGEDSRRKRHSRRGQSRSTERNLQNESGTRLVLEIETDLTNISGTACRDETGAIPQTGAAMTPQGGIEANQETGNEADRIIMITGVIVTGTRMTSTGGMYRKTVTNAGPTVGRGDIAIKIGVLTTETPIHH</sequence>
<evidence type="ECO:0000256" key="2">
    <source>
        <dbReference type="ARBA" id="ARBA00008576"/>
    </source>
</evidence>
<keyword evidence="4" id="KW-0747">Spliceosome</keyword>
<feature type="region of interest" description="Disordered" evidence="5">
    <location>
        <begin position="150"/>
        <end position="177"/>
    </location>
</feature>
<evidence type="ECO:0000256" key="1">
    <source>
        <dbReference type="ARBA" id="ARBA00004123"/>
    </source>
</evidence>
<keyword evidence="3 4" id="KW-0539">Nucleus</keyword>
<name>A0A8H3I7R4_9LECA</name>
<feature type="compositionally biased region" description="Basic and acidic residues" evidence="5">
    <location>
        <begin position="331"/>
        <end position="370"/>
    </location>
</feature>
<feature type="region of interest" description="Disordered" evidence="5">
    <location>
        <begin position="20"/>
        <end position="60"/>
    </location>
</feature>
<dbReference type="EMBL" id="CAJPDS010000004">
    <property type="protein sequence ID" value="CAF9906440.1"/>
    <property type="molecule type" value="Genomic_DNA"/>
</dbReference>
<dbReference type="Proteomes" id="UP000664521">
    <property type="component" value="Unassembled WGS sequence"/>
</dbReference>